<gene>
    <name evidence="1" type="ORF">D187_001714</name>
</gene>
<protein>
    <submittedName>
        <fullName evidence="1">Uncharacterized protein</fullName>
    </submittedName>
</protein>
<proteinExistence type="predicted"/>
<dbReference type="AlphaFoldDB" id="S9PFB6"/>
<dbReference type="EMBL" id="ANAH02000011">
    <property type="protein sequence ID" value="EPX61062.1"/>
    <property type="molecule type" value="Genomic_DNA"/>
</dbReference>
<evidence type="ECO:0000313" key="2">
    <source>
        <dbReference type="Proteomes" id="UP000011682"/>
    </source>
</evidence>
<accession>S9PFB6</accession>
<evidence type="ECO:0000313" key="1">
    <source>
        <dbReference type="EMBL" id="EPX61062.1"/>
    </source>
</evidence>
<reference evidence="1" key="1">
    <citation type="submission" date="2013-05" db="EMBL/GenBank/DDBJ databases">
        <title>Genome assembly of Cystobacter fuscus DSM 2262.</title>
        <authorList>
            <person name="Sharma G."/>
            <person name="Khatri I."/>
            <person name="Kaur C."/>
            <person name="Mayilraj S."/>
            <person name="Subramanian S."/>
        </authorList>
    </citation>
    <scope>NUCLEOTIDE SEQUENCE [LARGE SCALE GENOMIC DNA]</scope>
    <source>
        <strain evidence="1">DSM 2262</strain>
    </source>
</reference>
<keyword evidence="2" id="KW-1185">Reference proteome</keyword>
<comment type="caution">
    <text evidence="1">The sequence shown here is derived from an EMBL/GenBank/DDBJ whole genome shotgun (WGS) entry which is preliminary data.</text>
</comment>
<organism evidence="1 2">
    <name type="scientific">Cystobacter fuscus (strain ATCC 25194 / DSM 2262 / NBRC 100088 / M29)</name>
    <dbReference type="NCBI Taxonomy" id="1242864"/>
    <lineage>
        <taxon>Bacteria</taxon>
        <taxon>Pseudomonadati</taxon>
        <taxon>Myxococcota</taxon>
        <taxon>Myxococcia</taxon>
        <taxon>Myxococcales</taxon>
        <taxon>Cystobacterineae</taxon>
        <taxon>Archangiaceae</taxon>
        <taxon>Cystobacter</taxon>
    </lineage>
</organism>
<sequence>MSQHEYGWKLLRETVNTMAVMDGTLEGRLVIALQELSLVEEANLPVESWRAVQAIVKDGKGDFAATVHAMDDGQRQDLAQKIFDCFLALAKTMNN</sequence>
<name>S9PFB6_CYSF2</name>
<dbReference type="Proteomes" id="UP000011682">
    <property type="component" value="Unassembled WGS sequence"/>
</dbReference>